<dbReference type="InterPro" id="IPR052340">
    <property type="entry name" value="RNase_Y/CdgJ"/>
</dbReference>
<dbReference type="PANTHER" id="PTHR33525">
    <property type="match status" value="1"/>
</dbReference>
<dbReference type="Pfam" id="PF08668">
    <property type="entry name" value="HDOD"/>
    <property type="match status" value="1"/>
</dbReference>
<accession>A0A1F6CB06</accession>
<evidence type="ECO:0000313" key="4">
    <source>
        <dbReference type="EMBL" id="OGG46366.1"/>
    </source>
</evidence>
<dbReference type="InterPro" id="IPR013976">
    <property type="entry name" value="HDOD"/>
</dbReference>
<evidence type="ECO:0000313" key="5">
    <source>
        <dbReference type="Proteomes" id="UP000178606"/>
    </source>
</evidence>
<dbReference type="InterPro" id="IPR001789">
    <property type="entry name" value="Sig_transdc_resp-reg_receiver"/>
</dbReference>
<dbReference type="PROSITE" id="PS51833">
    <property type="entry name" value="HDOD"/>
    <property type="match status" value="1"/>
</dbReference>
<dbReference type="SMART" id="SM00471">
    <property type="entry name" value="HDc"/>
    <property type="match status" value="1"/>
</dbReference>
<proteinExistence type="predicted"/>
<feature type="domain" description="Response regulatory" evidence="2">
    <location>
        <begin position="8"/>
        <end position="121"/>
    </location>
</feature>
<keyword evidence="1" id="KW-0597">Phosphoprotein</keyword>
<dbReference type="SUPFAM" id="SSF52172">
    <property type="entry name" value="CheY-like"/>
    <property type="match status" value="1"/>
</dbReference>
<dbReference type="GO" id="GO:0000160">
    <property type="term" value="P:phosphorelay signal transduction system"/>
    <property type="evidence" value="ECO:0007669"/>
    <property type="project" value="InterPro"/>
</dbReference>
<dbReference type="Pfam" id="PF00072">
    <property type="entry name" value="Response_reg"/>
    <property type="match status" value="1"/>
</dbReference>
<evidence type="ECO:0000256" key="1">
    <source>
        <dbReference type="PROSITE-ProRule" id="PRU00169"/>
    </source>
</evidence>
<gene>
    <name evidence="4" type="ORF">A3F84_03250</name>
</gene>
<dbReference type="AlphaFoldDB" id="A0A1F6CB06"/>
<dbReference type="PROSITE" id="PS50110">
    <property type="entry name" value="RESPONSE_REGULATORY"/>
    <property type="match status" value="1"/>
</dbReference>
<dbReference type="InterPro" id="IPR003607">
    <property type="entry name" value="HD/PDEase_dom"/>
</dbReference>
<protein>
    <recommendedName>
        <fullName evidence="6">HDOD domain-containing protein</fullName>
    </recommendedName>
</protein>
<name>A0A1F6CB06_HANXR</name>
<dbReference type="SMART" id="SM00448">
    <property type="entry name" value="REC"/>
    <property type="match status" value="1"/>
</dbReference>
<dbReference type="Gene3D" id="3.40.50.2300">
    <property type="match status" value="1"/>
</dbReference>
<dbReference type="Proteomes" id="UP000178606">
    <property type="component" value="Unassembled WGS sequence"/>
</dbReference>
<dbReference type="CDD" id="cd00077">
    <property type="entry name" value="HDc"/>
    <property type="match status" value="1"/>
</dbReference>
<dbReference type="NCBIfam" id="TIGR00277">
    <property type="entry name" value="HDIG"/>
    <property type="match status" value="1"/>
</dbReference>
<feature type="modified residue" description="4-aspartylphosphate" evidence="1">
    <location>
        <position position="57"/>
    </location>
</feature>
<dbReference type="Gene3D" id="1.10.3210.10">
    <property type="entry name" value="Hypothetical protein af1432"/>
    <property type="match status" value="1"/>
</dbReference>
<dbReference type="InterPro" id="IPR011006">
    <property type="entry name" value="CheY-like_superfamily"/>
</dbReference>
<evidence type="ECO:0008006" key="6">
    <source>
        <dbReference type="Google" id="ProtNLM"/>
    </source>
</evidence>
<reference evidence="4 5" key="1">
    <citation type="journal article" date="2016" name="Nat. Commun.">
        <title>Thousands of microbial genomes shed light on interconnected biogeochemical processes in an aquifer system.</title>
        <authorList>
            <person name="Anantharaman K."/>
            <person name="Brown C.T."/>
            <person name="Hug L.A."/>
            <person name="Sharon I."/>
            <person name="Castelle C.J."/>
            <person name="Probst A.J."/>
            <person name="Thomas B.C."/>
            <person name="Singh A."/>
            <person name="Wilkins M.J."/>
            <person name="Karaoz U."/>
            <person name="Brodie E.L."/>
            <person name="Williams K.H."/>
            <person name="Hubbard S.S."/>
            <person name="Banfield J.F."/>
        </authorList>
    </citation>
    <scope>NUCLEOTIDE SEQUENCE [LARGE SCALE GENOMIC DNA]</scope>
    <source>
        <strain evidence="5">RIFCSPLOWO2_12_FULL_64_10</strain>
    </source>
</reference>
<sequence>MPEEKPKCALVVQANRAEAEFLGCFLEKMGGFEVTEALNGPDLVKKLRLGPNLILLDTEMKGDFLRTLEIIRRIPKLESTVIAVVTADQTQLPACQGKGINGYILKPFLPQTLLAKVWKLMASRPEPVKDKGAKTAPKPDLKVDKIDNLPTLPTVYAEVERLCQNPDVDAEDLSRVIEADPSITLKLLRLANSAFFGFTRKISSVKDAISLLGNQTVKNAVLSISIFSATQDQKETAGLDRKRFWQHSAGVGSIARFLARKLRIEREECFTAGILHDVGKVILDGLFSDYYAPVIRASAEQNIPIFQAEQEELGLTHTAVGQELAASWQIPDPLIEGITYHHWPGGADRDPQLASLVHVADVLCRNAGVGSGGDELVPVADDFAFRKLGIDADRILEWEEEMLKEVAKDRTFLLAME</sequence>
<dbReference type="EMBL" id="MFKF01000321">
    <property type="protein sequence ID" value="OGG46366.1"/>
    <property type="molecule type" value="Genomic_DNA"/>
</dbReference>
<evidence type="ECO:0000259" key="2">
    <source>
        <dbReference type="PROSITE" id="PS50110"/>
    </source>
</evidence>
<comment type="caution">
    <text evidence="4">The sequence shown here is derived from an EMBL/GenBank/DDBJ whole genome shotgun (WGS) entry which is preliminary data.</text>
</comment>
<dbReference type="PANTHER" id="PTHR33525:SF3">
    <property type="entry name" value="RIBONUCLEASE Y"/>
    <property type="match status" value="1"/>
</dbReference>
<organism evidence="4 5">
    <name type="scientific">Handelsmanbacteria sp. (strain RIFCSPLOWO2_12_FULL_64_10)</name>
    <dbReference type="NCBI Taxonomy" id="1817868"/>
    <lineage>
        <taxon>Bacteria</taxon>
        <taxon>Candidatus Handelsmaniibacteriota</taxon>
    </lineage>
</organism>
<dbReference type="InterPro" id="IPR006675">
    <property type="entry name" value="HDIG_dom"/>
</dbReference>
<evidence type="ECO:0000259" key="3">
    <source>
        <dbReference type="PROSITE" id="PS51833"/>
    </source>
</evidence>
<dbReference type="SUPFAM" id="SSF109604">
    <property type="entry name" value="HD-domain/PDEase-like"/>
    <property type="match status" value="1"/>
</dbReference>
<feature type="domain" description="HDOD" evidence="3">
    <location>
        <begin position="149"/>
        <end position="344"/>
    </location>
</feature>